<sequence>SRPKLEKRGNSGCWVQVYSKGDVYKDRYQKGKYSGSDVYAGEWSNGQSHGCGVHTCEDGSQYVGEFKWGVKHGLGHCHFRNGDTYAREYFADKMHGFSVYCFANGHWYGGVWHEGIRQGLAMYTFKNGKTNLGKMELLTFQARRIRLILYHLLQFTTPKYSMQCMYLNLFNQKQMHHSNSKDSIPLAIV</sequence>
<proteinExistence type="predicted"/>
<dbReference type="GO" id="GO:0016020">
    <property type="term" value="C:membrane"/>
    <property type="evidence" value="ECO:0007669"/>
    <property type="project" value="UniProtKB-ARBA"/>
</dbReference>
<keyword evidence="3" id="KW-1185">Reference proteome</keyword>
<name>V4UB52_CITCL</name>
<evidence type="ECO:0000313" key="2">
    <source>
        <dbReference type="EMBL" id="ESR36509.1"/>
    </source>
</evidence>
<dbReference type="InterPro" id="IPR003409">
    <property type="entry name" value="MORN"/>
</dbReference>
<organism evidence="2 3">
    <name type="scientific">Citrus clementina</name>
    <name type="common">Clementine</name>
    <name type="synonym">Citrus deliciosa x Citrus sinensis</name>
    <dbReference type="NCBI Taxonomy" id="85681"/>
    <lineage>
        <taxon>Eukaryota</taxon>
        <taxon>Viridiplantae</taxon>
        <taxon>Streptophyta</taxon>
        <taxon>Embryophyta</taxon>
        <taxon>Tracheophyta</taxon>
        <taxon>Spermatophyta</taxon>
        <taxon>Magnoliopsida</taxon>
        <taxon>eudicotyledons</taxon>
        <taxon>Gunneridae</taxon>
        <taxon>Pentapetalae</taxon>
        <taxon>rosids</taxon>
        <taxon>malvids</taxon>
        <taxon>Sapindales</taxon>
        <taxon>Rutaceae</taxon>
        <taxon>Aurantioideae</taxon>
        <taxon>Citrus</taxon>
    </lineage>
</organism>
<reference evidence="2 3" key="1">
    <citation type="submission" date="2013-10" db="EMBL/GenBank/DDBJ databases">
        <authorList>
            <consortium name="International Citrus Genome Consortium"/>
            <person name="Jenkins J."/>
            <person name="Schmutz J."/>
            <person name="Prochnik S."/>
            <person name="Rokhsar D."/>
            <person name="Gmitter F."/>
            <person name="Ollitrault P."/>
            <person name="Machado M."/>
            <person name="Talon M."/>
            <person name="Wincker P."/>
            <person name="Jaillon O."/>
            <person name="Morgante M."/>
        </authorList>
    </citation>
    <scope>NUCLEOTIDE SEQUENCE</scope>
    <source>
        <strain evidence="3">cv. Clemenules</strain>
    </source>
</reference>
<dbReference type="InParanoid" id="V4UB52"/>
<dbReference type="AlphaFoldDB" id="V4UB52"/>
<dbReference type="Pfam" id="PF02493">
    <property type="entry name" value="MORN"/>
    <property type="match status" value="4"/>
</dbReference>
<dbReference type="FunFam" id="2.20.110.10:FF:000002">
    <property type="entry name" value="Phosphatidylinositol 4-phosphate 5-kinase 8"/>
    <property type="match status" value="1"/>
</dbReference>
<dbReference type="KEGG" id="cic:CICLE_v10030342mg"/>
<dbReference type="PANTHER" id="PTHR23084">
    <property type="entry name" value="PHOSPHATIDYLINOSITOL-4-PHOSPHATE 5-KINASE RELATED"/>
    <property type="match status" value="1"/>
</dbReference>
<dbReference type="Gramene" id="ESR36509">
    <property type="protein sequence ID" value="ESR36509"/>
    <property type="gene ID" value="CICLE_v10030342mg"/>
</dbReference>
<gene>
    <name evidence="2" type="ORF">CICLE_v10030342mg</name>
</gene>
<protein>
    <submittedName>
        <fullName evidence="2">Uncharacterized protein</fullName>
    </submittedName>
</protein>
<accession>V4UB52</accession>
<keyword evidence="1" id="KW-0677">Repeat</keyword>
<dbReference type="eggNOG" id="KOG0231">
    <property type="taxonomic scope" value="Eukaryota"/>
</dbReference>
<dbReference type="OMA" id="WHANARD"/>
<dbReference type="SMART" id="SM00698">
    <property type="entry name" value="MORN"/>
    <property type="match status" value="4"/>
</dbReference>
<evidence type="ECO:0000313" key="3">
    <source>
        <dbReference type="Proteomes" id="UP000030687"/>
    </source>
</evidence>
<dbReference type="STRING" id="85681.V4UB52"/>
<feature type="non-terminal residue" evidence="2">
    <location>
        <position position="1"/>
    </location>
</feature>
<dbReference type="Proteomes" id="UP000030687">
    <property type="component" value="Unassembled WGS sequence"/>
</dbReference>
<dbReference type="SUPFAM" id="SSF82185">
    <property type="entry name" value="Histone H3 K4-specific methyltransferase SET7/9 N-terminal domain"/>
    <property type="match status" value="1"/>
</dbReference>
<dbReference type="Gene3D" id="2.20.110.10">
    <property type="entry name" value="Histone H3 K4-specific methyltransferase SET7/9 N-terminal domain"/>
    <property type="match status" value="1"/>
</dbReference>
<dbReference type="EMBL" id="KI536978">
    <property type="protein sequence ID" value="ESR36509.1"/>
    <property type="molecule type" value="Genomic_DNA"/>
</dbReference>
<dbReference type="PANTHER" id="PTHR23084:SF179">
    <property type="entry name" value="OS10G0565000 PROTEIN"/>
    <property type="match status" value="1"/>
</dbReference>
<evidence type="ECO:0000256" key="1">
    <source>
        <dbReference type="ARBA" id="ARBA00022737"/>
    </source>
</evidence>